<keyword evidence="11" id="KW-0732">Signal</keyword>
<dbReference type="EMBL" id="SNRX01000003">
    <property type="protein sequence ID" value="KAA6303049.1"/>
    <property type="molecule type" value="Genomic_DNA"/>
</dbReference>
<proteinExistence type="inferred from homology"/>
<organism evidence="14 15">
    <name type="scientific">Candidatus Ordinivivax streblomastigis</name>
    <dbReference type="NCBI Taxonomy" id="2540710"/>
    <lineage>
        <taxon>Bacteria</taxon>
        <taxon>Pseudomonadati</taxon>
        <taxon>Bacteroidota</taxon>
        <taxon>Bacteroidia</taxon>
        <taxon>Bacteroidales</taxon>
        <taxon>Candidatus Ordinivivax</taxon>
    </lineage>
</organism>
<keyword evidence="5 10" id="KW-0255">Endonuclease</keyword>
<evidence type="ECO:0000256" key="6">
    <source>
        <dbReference type="ARBA" id="ARBA00022801"/>
    </source>
</evidence>
<dbReference type="Pfam" id="PF01223">
    <property type="entry name" value="Endonuclease_NS"/>
    <property type="match status" value="1"/>
</dbReference>
<comment type="caution">
    <text evidence="14">The sequence shown here is derived from an EMBL/GenBank/DDBJ whole genome shotgun (WGS) entry which is preliminary data.</text>
</comment>
<gene>
    <name evidence="14" type="ORF">EZS26_000652</name>
</gene>
<dbReference type="PANTHER" id="PTHR13966">
    <property type="entry name" value="ENDONUCLEASE RELATED"/>
    <property type="match status" value="1"/>
</dbReference>
<evidence type="ECO:0000256" key="4">
    <source>
        <dbReference type="ARBA" id="ARBA00022723"/>
    </source>
</evidence>
<dbReference type="CDD" id="cd00091">
    <property type="entry name" value="NUC"/>
    <property type="match status" value="1"/>
</dbReference>
<dbReference type="PANTHER" id="PTHR13966:SF5">
    <property type="entry name" value="ENDONUCLEASE G, MITOCHONDRIAL"/>
    <property type="match status" value="1"/>
</dbReference>
<accession>A0A5M8P3J5</accession>
<evidence type="ECO:0000256" key="10">
    <source>
        <dbReference type="RuleBase" id="RU366055"/>
    </source>
</evidence>
<dbReference type="GO" id="GO:0003676">
    <property type="term" value="F:nucleic acid binding"/>
    <property type="evidence" value="ECO:0007669"/>
    <property type="project" value="InterPro"/>
</dbReference>
<sequence length="276" mass="30856">MSKKNKSTKTNLSLIAIALCILVAWFAHESKPVSATTHAENQEVLQHPIEKLEIPAAIEGRKEQIIEHTGYTVSYNQEWKIPNWVAYELTKDEIEGVTPRGKAFIPDPAVHGISATTDDYKNSGYDRGHMAPAADMKWSKQAMNESFYLSNICPQNHNLNGGDWKNLEECVRTWATNNGNLYVVCGPIVSKDPSTIGYHQVAVPDAFFKVLLRNENGIWSAIAFLFANQSGHKKLSTYAMSVAEIQTITAIDFFPALPDDMEEKIESQLDTKLWGL</sequence>
<dbReference type="SMART" id="SM00892">
    <property type="entry name" value="Endonuclease_NS"/>
    <property type="match status" value="1"/>
</dbReference>
<keyword evidence="4 9" id="KW-0479">Metal-binding</keyword>
<comment type="cofactor">
    <cofactor evidence="1 10">
        <name>Mg(2+)</name>
        <dbReference type="ChEBI" id="CHEBI:18420"/>
    </cofactor>
</comment>
<dbReference type="Gene3D" id="3.40.570.10">
    <property type="entry name" value="Extracellular Endonuclease, subunit A"/>
    <property type="match status" value="1"/>
</dbReference>
<evidence type="ECO:0000259" key="12">
    <source>
        <dbReference type="SMART" id="SM00477"/>
    </source>
</evidence>
<dbReference type="GO" id="GO:0004519">
    <property type="term" value="F:endonuclease activity"/>
    <property type="evidence" value="ECO:0007669"/>
    <property type="project" value="UniProtKB-UniRule"/>
</dbReference>
<evidence type="ECO:0000256" key="2">
    <source>
        <dbReference type="ARBA" id="ARBA00010052"/>
    </source>
</evidence>
<feature type="signal peptide" evidence="11">
    <location>
        <begin position="1"/>
        <end position="29"/>
    </location>
</feature>
<protein>
    <recommendedName>
        <fullName evidence="10">Endonuclease</fullName>
        <ecNumber evidence="10">3.1.30.-</ecNumber>
    </recommendedName>
</protein>
<dbReference type="PROSITE" id="PS01070">
    <property type="entry name" value="NUCLEASE_NON_SPEC"/>
    <property type="match status" value="1"/>
</dbReference>
<dbReference type="InterPro" id="IPR018524">
    <property type="entry name" value="DNA/RNA_endonuclease_AS"/>
</dbReference>
<evidence type="ECO:0000256" key="7">
    <source>
        <dbReference type="ARBA" id="ARBA00022842"/>
    </source>
</evidence>
<dbReference type="InterPro" id="IPR044929">
    <property type="entry name" value="DNA/RNA_non-sp_Endonuclease_sf"/>
</dbReference>
<dbReference type="InterPro" id="IPR044925">
    <property type="entry name" value="His-Me_finger_sf"/>
</dbReference>
<dbReference type="GO" id="GO:0046872">
    <property type="term" value="F:metal ion binding"/>
    <property type="evidence" value="ECO:0007669"/>
    <property type="project" value="UniProtKB-KW"/>
</dbReference>
<keyword evidence="7" id="KW-0460">Magnesium</keyword>
<dbReference type="EC" id="3.1.30.-" evidence="10"/>
<dbReference type="SUPFAM" id="SSF54060">
    <property type="entry name" value="His-Me finger endonucleases"/>
    <property type="match status" value="1"/>
</dbReference>
<feature type="domain" description="ENPP1-3/EXOG-like endonuclease/phosphodiesterase" evidence="12">
    <location>
        <begin position="68"/>
        <end position="260"/>
    </location>
</feature>
<feature type="chain" id="PRO_5024463883" description="Endonuclease" evidence="11">
    <location>
        <begin position="30"/>
        <end position="276"/>
    </location>
</feature>
<keyword evidence="6 10" id="KW-0378">Hydrolase</keyword>
<evidence type="ECO:0000256" key="3">
    <source>
        <dbReference type="ARBA" id="ARBA00022722"/>
    </source>
</evidence>
<dbReference type="SMART" id="SM00477">
    <property type="entry name" value="NUC"/>
    <property type="match status" value="1"/>
</dbReference>
<keyword evidence="3 10" id="KW-0540">Nuclease</keyword>
<evidence type="ECO:0000256" key="9">
    <source>
        <dbReference type="PIRSR" id="PIRSR640255-2"/>
    </source>
</evidence>
<evidence type="ECO:0000256" key="5">
    <source>
        <dbReference type="ARBA" id="ARBA00022759"/>
    </source>
</evidence>
<dbReference type="Proteomes" id="UP000324575">
    <property type="component" value="Unassembled WGS sequence"/>
</dbReference>
<feature type="active site" description="Proton acceptor" evidence="8">
    <location>
        <position position="129"/>
    </location>
</feature>
<feature type="binding site" evidence="9">
    <location>
        <position position="160"/>
    </location>
    <ligand>
        <name>Mg(2+)</name>
        <dbReference type="ChEBI" id="CHEBI:18420"/>
        <note>catalytic</note>
    </ligand>
</feature>
<evidence type="ECO:0000259" key="13">
    <source>
        <dbReference type="SMART" id="SM00892"/>
    </source>
</evidence>
<name>A0A5M8P3J5_9BACT</name>
<reference evidence="14 15" key="1">
    <citation type="submission" date="2019-03" db="EMBL/GenBank/DDBJ databases">
        <title>Single cell metagenomics reveals metabolic interactions within the superorganism composed of flagellate Streblomastix strix and complex community of Bacteroidetes bacteria on its surface.</title>
        <authorList>
            <person name="Treitli S.C."/>
            <person name="Kolisko M."/>
            <person name="Husnik F."/>
            <person name="Keeling P."/>
            <person name="Hampl V."/>
        </authorList>
    </citation>
    <scope>NUCLEOTIDE SEQUENCE [LARGE SCALE GENOMIC DNA]</scope>
    <source>
        <strain evidence="14">St1</strain>
    </source>
</reference>
<dbReference type="InterPro" id="IPR020821">
    <property type="entry name" value="ENPP1-3/EXOG-like_nuc-like"/>
</dbReference>
<evidence type="ECO:0000256" key="8">
    <source>
        <dbReference type="PIRSR" id="PIRSR640255-1"/>
    </source>
</evidence>
<evidence type="ECO:0000256" key="1">
    <source>
        <dbReference type="ARBA" id="ARBA00001946"/>
    </source>
</evidence>
<dbReference type="GO" id="GO:0016787">
    <property type="term" value="F:hydrolase activity"/>
    <property type="evidence" value="ECO:0007669"/>
    <property type="project" value="UniProtKB-KW"/>
</dbReference>
<dbReference type="InterPro" id="IPR001604">
    <property type="entry name" value="Endo_G_ENPP1-like_dom"/>
</dbReference>
<evidence type="ECO:0000256" key="11">
    <source>
        <dbReference type="SAM" id="SignalP"/>
    </source>
</evidence>
<dbReference type="InterPro" id="IPR040255">
    <property type="entry name" value="Non-specific_endonuclease"/>
</dbReference>
<evidence type="ECO:0000313" key="15">
    <source>
        <dbReference type="Proteomes" id="UP000324575"/>
    </source>
</evidence>
<evidence type="ECO:0000313" key="14">
    <source>
        <dbReference type="EMBL" id="KAA6303049.1"/>
    </source>
</evidence>
<dbReference type="AlphaFoldDB" id="A0A5M8P3J5"/>
<comment type="similarity">
    <text evidence="2 10">Belongs to the DNA/RNA non-specific endonuclease family.</text>
</comment>
<feature type="domain" description="DNA/RNA non-specific endonuclease/pyrophosphatase/phosphodiesterase" evidence="13">
    <location>
        <begin position="67"/>
        <end position="260"/>
    </location>
</feature>